<feature type="non-terminal residue" evidence="3">
    <location>
        <position position="1"/>
    </location>
</feature>
<evidence type="ECO:0000313" key="4">
    <source>
        <dbReference type="Proteomes" id="UP000473113"/>
    </source>
</evidence>
<evidence type="ECO:0000259" key="2">
    <source>
        <dbReference type="PROSITE" id="PS50137"/>
    </source>
</evidence>
<proteinExistence type="predicted"/>
<dbReference type="PROSITE" id="PS50137">
    <property type="entry name" value="DS_RBD"/>
    <property type="match status" value="1"/>
</dbReference>
<dbReference type="GO" id="GO:0003723">
    <property type="term" value="F:RNA binding"/>
    <property type="evidence" value="ECO:0007669"/>
    <property type="project" value="UniProtKB-UniRule"/>
</dbReference>
<dbReference type="SUPFAM" id="SSF54768">
    <property type="entry name" value="dsRNA-binding domain-like"/>
    <property type="match status" value="1"/>
</dbReference>
<dbReference type="SMART" id="SM00358">
    <property type="entry name" value="DSRM"/>
    <property type="match status" value="1"/>
</dbReference>
<dbReference type="Pfam" id="PF00035">
    <property type="entry name" value="dsrm"/>
    <property type="match status" value="1"/>
</dbReference>
<dbReference type="Proteomes" id="UP000473113">
    <property type="component" value="Unassembled WGS sequence"/>
</dbReference>
<organism evidence="3 4">
    <name type="scientific">Staphylococcus aureus</name>
    <dbReference type="NCBI Taxonomy" id="1280"/>
    <lineage>
        <taxon>Bacteria</taxon>
        <taxon>Bacillati</taxon>
        <taxon>Bacillota</taxon>
        <taxon>Bacilli</taxon>
        <taxon>Bacillales</taxon>
        <taxon>Staphylococcaceae</taxon>
        <taxon>Staphylococcus</taxon>
    </lineage>
</organism>
<evidence type="ECO:0000313" key="3">
    <source>
        <dbReference type="EMBL" id="NGW68529.1"/>
    </source>
</evidence>
<protein>
    <submittedName>
        <fullName evidence="3">Ribonuclease III</fullName>
    </submittedName>
</protein>
<feature type="domain" description="DRBM" evidence="2">
    <location>
        <begin position="1"/>
        <end position="52"/>
    </location>
</feature>
<dbReference type="Gene3D" id="3.30.160.20">
    <property type="match status" value="1"/>
</dbReference>
<accession>A0A6M1XVA5</accession>
<reference evidence="3 4" key="1">
    <citation type="submission" date="2020-02" db="EMBL/GenBank/DDBJ databases">
        <title>Detection of Heterogeneous Vancomycin Intermediate Resistance in Methicillin Resistant Staphylococcus aureus Isolates from Latin-America.</title>
        <authorList>
            <person name="Castro-Cardozo B."/>
            <person name="Berrio M."/>
            <person name="Vargas M.L."/>
            <person name="Carvajal L.P."/>
            <person name="Millan L.V."/>
            <person name="Rios R."/>
            <person name="Hernandez A."/>
            <person name="Rincon S.L."/>
            <person name="Cubides P."/>
            <person name="Forero E."/>
            <person name="Dinh A."/>
            <person name="Seas C."/>
            <person name="Munita J.M."/>
            <person name="Arias C.A."/>
            <person name="Reyes J."/>
            <person name="Diaz L."/>
        </authorList>
    </citation>
    <scope>NUCLEOTIDE SEQUENCE [LARGE SCALE GENOMIC DNA]</scope>
    <source>
        <strain evidence="3 4">UG255</strain>
    </source>
</reference>
<name>A0A6M1XVA5_STAAU</name>
<dbReference type="InterPro" id="IPR014720">
    <property type="entry name" value="dsRBD_dom"/>
</dbReference>
<dbReference type="EMBL" id="JAALTR010000327">
    <property type="protein sequence ID" value="NGW68529.1"/>
    <property type="molecule type" value="Genomic_DNA"/>
</dbReference>
<evidence type="ECO:0000256" key="1">
    <source>
        <dbReference type="PROSITE-ProRule" id="PRU00266"/>
    </source>
</evidence>
<dbReference type="AlphaFoldDB" id="A0A6M1XVA5"/>
<keyword evidence="1" id="KW-0694">RNA-binding</keyword>
<sequence>EYRLIKEEGPAHDRTFFTEVYMNGELIGLGQGKSKKLAEQDAAERALKSIPQ</sequence>
<dbReference type="CDD" id="cd10845">
    <property type="entry name" value="DSRM_RNAse_III_family"/>
    <property type="match status" value="1"/>
</dbReference>
<comment type="caution">
    <text evidence="3">The sequence shown here is derived from an EMBL/GenBank/DDBJ whole genome shotgun (WGS) entry which is preliminary data.</text>
</comment>
<gene>
    <name evidence="3" type="ORF">G6Y24_13785</name>
</gene>